<comment type="subcellular location">
    <subcellularLocation>
        <location evidence="1">Mitochondrion membrane</location>
        <topology evidence="1">Multi-pass membrane protein</topology>
    </subcellularLocation>
</comment>
<evidence type="ECO:0000256" key="12">
    <source>
        <dbReference type="ARBA" id="ARBA00023128"/>
    </source>
</evidence>
<dbReference type="Proteomes" id="UP000016935">
    <property type="component" value="Unassembled WGS sequence"/>
</dbReference>
<evidence type="ECO:0000256" key="1">
    <source>
        <dbReference type="ARBA" id="ARBA00004225"/>
    </source>
</evidence>
<keyword evidence="18" id="KW-1185">Reference proteome</keyword>
<feature type="repeat" description="Solcar" evidence="15">
    <location>
        <begin position="597"/>
        <end position="681"/>
    </location>
</feature>
<feature type="repeat" description="Solcar" evidence="15">
    <location>
        <begin position="688"/>
        <end position="779"/>
    </location>
</feature>
<dbReference type="Gene3D" id="1.50.40.10">
    <property type="entry name" value="Mitochondrial carrier domain"/>
    <property type="match status" value="1"/>
</dbReference>
<evidence type="ECO:0000256" key="6">
    <source>
        <dbReference type="ARBA" id="ARBA00022692"/>
    </source>
</evidence>
<dbReference type="CDD" id="cd04318">
    <property type="entry name" value="EcAsnRS_like_N"/>
    <property type="match status" value="1"/>
</dbReference>
<name>R0IYI3_EXST2</name>
<dbReference type="InterPro" id="IPR018108">
    <property type="entry name" value="MCP_transmembrane"/>
</dbReference>
<dbReference type="SUPFAM" id="SSF55681">
    <property type="entry name" value="Class II aaRS and biotin synthetases"/>
    <property type="match status" value="1"/>
</dbReference>
<keyword evidence="7" id="KW-0547">Nucleotide-binding</keyword>
<dbReference type="FunFam" id="1.50.40.10:FF:000029">
    <property type="entry name" value="Solute carrier family 25 member 28"/>
    <property type="match status" value="1"/>
</dbReference>
<keyword evidence="12" id="KW-0496">Mitochondrion</keyword>
<gene>
    <name evidence="17" type="ORF">SETTUDRAFT_147037</name>
</gene>
<proteinExistence type="inferred from homology"/>
<evidence type="ECO:0000256" key="8">
    <source>
        <dbReference type="ARBA" id="ARBA00022792"/>
    </source>
</evidence>
<evidence type="ECO:0000256" key="5">
    <source>
        <dbReference type="ARBA" id="ARBA00022598"/>
    </source>
</evidence>
<dbReference type="EMBL" id="KB908504">
    <property type="protein sequence ID" value="EOA89835.1"/>
    <property type="molecule type" value="Genomic_DNA"/>
</dbReference>
<keyword evidence="4" id="KW-0813">Transport</keyword>
<dbReference type="PRINTS" id="PR01042">
    <property type="entry name" value="TRNASYNTHASP"/>
</dbReference>
<feature type="repeat" description="Solcar" evidence="15">
    <location>
        <begin position="498"/>
        <end position="586"/>
    </location>
</feature>
<dbReference type="HOGENOM" id="CLU_011004_0_0_1"/>
<dbReference type="SUPFAM" id="SSF50249">
    <property type="entry name" value="Nucleic acid-binding proteins"/>
    <property type="match status" value="1"/>
</dbReference>
<keyword evidence="5" id="KW-0436">Ligase</keyword>
<dbReference type="PANTHER" id="PTHR45758">
    <property type="entry name" value="MITOFERRIN-1-RELATED"/>
    <property type="match status" value="1"/>
</dbReference>
<dbReference type="InterPro" id="IPR004365">
    <property type="entry name" value="NA-bd_OB_tRNA"/>
</dbReference>
<dbReference type="InterPro" id="IPR004522">
    <property type="entry name" value="Asn-tRNA-ligase"/>
</dbReference>
<feature type="domain" description="Aminoacyl-transfer RNA synthetases class-II family profile" evidence="16">
    <location>
        <begin position="175"/>
        <end position="520"/>
    </location>
</feature>
<dbReference type="Pfam" id="PF00152">
    <property type="entry name" value="tRNA-synt_2"/>
    <property type="match status" value="1"/>
</dbReference>
<evidence type="ECO:0000256" key="3">
    <source>
        <dbReference type="ARBA" id="ARBA00012816"/>
    </source>
</evidence>
<keyword evidence="13 15" id="KW-0472">Membrane</keyword>
<evidence type="ECO:0000256" key="14">
    <source>
        <dbReference type="ARBA" id="ARBA00023146"/>
    </source>
</evidence>
<protein>
    <recommendedName>
        <fullName evidence="3">asparagine--tRNA ligase</fullName>
        <ecNumber evidence="3">6.1.1.22</ecNumber>
    </recommendedName>
</protein>
<dbReference type="GO" id="GO:0004816">
    <property type="term" value="F:asparagine-tRNA ligase activity"/>
    <property type="evidence" value="ECO:0007669"/>
    <property type="project" value="UniProtKB-EC"/>
</dbReference>
<evidence type="ECO:0000256" key="9">
    <source>
        <dbReference type="ARBA" id="ARBA00022840"/>
    </source>
</evidence>
<dbReference type="InterPro" id="IPR012340">
    <property type="entry name" value="NA-bd_OB-fold"/>
</dbReference>
<keyword evidence="6 15" id="KW-0812">Transmembrane</keyword>
<evidence type="ECO:0000313" key="17">
    <source>
        <dbReference type="EMBL" id="EOA89835.1"/>
    </source>
</evidence>
<dbReference type="AlphaFoldDB" id="R0IYI3"/>
<dbReference type="EC" id="6.1.1.22" evidence="3"/>
<organism evidence="17 18">
    <name type="scientific">Exserohilum turcicum (strain 28A)</name>
    <name type="common">Northern leaf blight fungus</name>
    <name type="synonym">Setosphaeria turcica</name>
    <dbReference type="NCBI Taxonomy" id="671987"/>
    <lineage>
        <taxon>Eukaryota</taxon>
        <taxon>Fungi</taxon>
        <taxon>Dikarya</taxon>
        <taxon>Ascomycota</taxon>
        <taxon>Pezizomycotina</taxon>
        <taxon>Dothideomycetes</taxon>
        <taxon>Pleosporomycetidae</taxon>
        <taxon>Pleosporales</taxon>
        <taxon>Pleosporineae</taxon>
        <taxon>Pleosporaceae</taxon>
        <taxon>Exserohilum</taxon>
    </lineage>
</organism>
<keyword evidence="9" id="KW-0067">ATP-binding</keyword>
<dbReference type="GO" id="GO:0015093">
    <property type="term" value="F:ferrous iron transmembrane transporter activity"/>
    <property type="evidence" value="ECO:0007669"/>
    <property type="project" value="TreeGrafter"/>
</dbReference>
<dbReference type="PROSITE" id="PS50920">
    <property type="entry name" value="SOLCAR"/>
    <property type="match status" value="3"/>
</dbReference>
<dbReference type="InterPro" id="IPR006195">
    <property type="entry name" value="aa-tRNA-synth_II"/>
</dbReference>
<comment type="similarity">
    <text evidence="2">Belongs to the mitochondrial carrier (TC 2.A.29) family.</text>
</comment>
<dbReference type="GO" id="GO:0005524">
    <property type="term" value="F:ATP binding"/>
    <property type="evidence" value="ECO:0007669"/>
    <property type="project" value="UniProtKB-KW"/>
</dbReference>
<dbReference type="NCBIfam" id="TIGR00457">
    <property type="entry name" value="asnS"/>
    <property type="match status" value="1"/>
</dbReference>
<evidence type="ECO:0000256" key="11">
    <source>
        <dbReference type="ARBA" id="ARBA00022989"/>
    </source>
</evidence>
<evidence type="ECO:0000256" key="7">
    <source>
        <dbReference type="ARBA" id="ARBA00022741"/>
    </source>
</evidence>
<dbReference type="GO" id="GO:0003676">
    <property type="term" value="F:nucleic acid binding"/>
    <property type="evidence" value="ECO:0007669"/>
    <property type="project" value="InterPro"/>
</dbReference>
<keyword evidence="11" id="KW-1133">Transmembrane helix</keyword>
<keyword evidence="14" id="KW-0030">Aminoacyl-tRNA synthetase</keyword>
<dbReference type="PROSITE" id="PS50862">
    <property type="entry name" value="AA_TRNA_LIGASE_II"/>
    <property type="match status" value="1"/>
</dbReference>
<evidence type="ECO:0000259" key="16">
    <source>
        <dbReference type="PROSITE" id="PS50862"/>
    </source>
</evidence>
<dbReference type="InterPro" id="IPR004364">
    <property type="entry name" value="Aa-tRNA-synt_II"/>
</dbReference>
<dbReference type="Pfam" id="PF00153">
    <property type="entry name" value="Mito_carr"/>
    <property type="match status" value="3"/>
</dbReference>
<evidence type="ECO:0000256" key="4">
    <source>
        <dbReference type="ARBA" id="ARBA00022448"/>
    </source>
</evidence>
<dbReference type="InterPro" id="IPR002312">
    <property type="entry name" value="Asp/Asn-tRNA-synth_IIb"/>
</dbReference>
<dbReference type="Gene3D" id="3.30.930.10">
    <property type="entry name" value="Bira Bifunctional Protein, Domain 2"/>
    <property type="match status" value="1"/>
</dbReference>
<dbReference type="GO" id="GO:0048250">
    <property type="term" value="P:iron import into the mitochondrion"/>
    <property type="evidence" value="ECO:0007669"/>
    <property type="project" value="TreeGrafter"/>
</dbReference>
<evidence type="ECO:0000256" key="13">
    <source>
        <dbReference type="ARBA" id="ARBA00023136"/>
    </source>
</evidence>
<keyword evidence="8" id="KW-0999">Mitochondrion inner membrane</keyword>
<accession>R0IYI3</accession>
<reference evidence="17 18" key="1">
    <citation type="journal article" date="2012" name="PLoS Pathog.">
        <title>Diverse lifestyles and strategies of plant pathogenesis encoded in the genomes of eighteen Dothideomycetes fungi.</title>
        <authorList>
            <person name="Ohm R.A."/>
            <person name="Feau N."/>
            <person name="Henrissat B."/>
            <person name="Schoch C.L."/>
            <person name="Horwitz B.A."/>
            <person name="Barry K.W."/>
            <person name="Condon B.J."/>
            <person name="Copeland A.C."/>
            <person name="Dhillon B."/>
            <person name="Glaser F."/>
            <person name="Hesse C.N."/>
            <person name="Kosti I."/>
            <person name="LaButti K."/>
            <person name="Lindquist E.A."/>
            <person name="Lucas S."/>
            <person name="Salamov A.A."/>
            <person name="Bradshaw R.E."/>
            <person name="Ciuffetti L."/>
            <person name="Hamelin R.C."/>
            <person name="Kema G.H.J."/>
            <person name="Lawrence C."/>
            <person name="Scott J.A."/>
            <person name="Spatafora J.W."/>
            <person name="Turgeon B.G."/>
            <person name="de Wit P.J.G.M."/>
            <person name="Zhong S."/>
            <person name="Goodwin S.B."/>
            <person name="Grigoriev I.V."/>
        </authorList>
    </citation>
    <scope>NUCLEOTIDE SEQUENCE [LARGE SCALE GENOMIC DNA]</scope>
    <source>
        <strain evidence="18">28A</strain>
    </source>
</reference>
<dbReference type="STRING" id="671987.R0IYI3"/>
<reference evidence="17 18" key="2">
    <citation type="journal article" date="2013" name="PLoS Genet.">
        <title>Comparative genome structure, secondary metabolite, and effector coding capacity across Cochliobolus pathogens.</title>
        <authorList>
            <person name="Condon B.J."/>
            <person name="Leng Y."/>
            <person name="Wu D."/>
            <person name="Bushley K.E."/>
            <person name="Ohm R.A."/>
            <person name="Otillar R."/>
            <person name="Martin J."/>
            <person name="Schackwitz W."/>
            <person name="Grimwood J."/>
            <person name="MohdZainudin N."/>
            <person name="Xue C."/>
            <person name="Wang R."/>
            <person name="Manning V.A."/>
            <person name="Dhillon B."/>
            <person name="Tu Z.J."/>
            <person name="Steffenson B.J."/>
            <person name="Salamov A."/>
            <person name="Sun H."/>
            <person name="Lowry S."/>
            <person name="LaButti K."/>
            <person name="Han J."/>
            <person name="Copeland A."/>
            <person name="Lindquist E."/>
            <person name="Barry K."/>
            <person name="Schmutz J."/>
            <person name="Baker S.E."/>
            <person name="Ciuffetti L.M."/>
            <person name="Grigoriev I.V."/>
            <person name="Zhong S."/>
            <person name="Turgeon B.G."/>
        </authorList>
    </citation>
    <scope>NUCLEOTIDE SEQUENCE [LARGE SCALE GENOMIC DNA]</scope>
    <source>
        <strain evidence="18">28A</strain>
    </source>
</reference>
<dbReference type="OrthoDB" id="43906at2759"/>
<dbReference type="Pfam" id="PF01336">
    <property type="entry name" value="tRNA_anti-codon"/>
    <property type="match status" value="1"/>
</dbReference>
<dbReference type="InterPro" id="IPR023395">
    <property type="entry name" value="MCP_dom_sf"/>
</dbReference>
<evidence type="ECO:0000256" key="2">
    <source>
        <dbReference type="ARBA" id="ARBA00006375"/>
    </source>
</evidence>
<dbReference type="RefSeq" id="XP_008022748.1">
    <property type="nucleotide sequence ID" value="XM_008024557.1"/>
</dbReference>
<dbReference type="PANTHER" id="PTHR45758:SF4">
    <property type="entry name" value="MITOFERRIN-1"/>
    <property type="match status" value="1"/>
</dbReference>
<evidence type="ECO:0000313" key="18">
    <source>
        <dbReference type="Proteomes" id="UP000016935"/>
    </source>
</evidence>
<dbReference type="GeneID" id="19396899"/>
<dbReference type="GO" id="GO:0031966">
    <property type="term" value="C:mitochondrial membrane"/>
    <property type="evidence" value="ECO:0007669"/>
    <property type="project" value="UniProtKB-SubCell"/>
</dbReference>
<evidence type="ECO:0000256" key="15">
    <source>
        <dbReference type="PROSITE-ProRule" id="PRU00282"/>
    </source>
</evidence>
<sequence>MRWNRLLQPSPVRPPCWSRNRGSASATAHVLSPCRLRCSSTLRPATIAELLRPSPQPSFPHGGTLTVNGYVRTVRKQKRIAFAAIGDGSTLQTVQAVLPPQLAEGLSTGVAVTATGKWTPSPGQGQSHELQVDQVRILGENDAPTYPIQKKYQTPEFLRTLPHLRSRLPFNALLLRLRSLVTAQVTSYFAKHDFVQCHPPIITSSDCEGAGQVFTVAPEAPSAPATPSSTQAKQQDDLFFGAPKYLTVSSQLHLEALAQSVNKVWTLSPTFRAEKSDTARHLSEFYMLEAEVAFVDNVSVIMDTVEDMLRSVASELHTSLVGQELLEARARDQDQDSASVSHATLAQRWQGLIAGSWPRITYKAAVQHLQDAVAQGKAAFEYAPGHENGLQTEHERFLAESLGNGGPVFVTDYPRNIKPFYMAPSTDATPEDSAAPTVACFDLLVPEICELVGGSMREHRLPNLLKSMDDHGLGHVTDGSTDASDGSLQCYEALPPNFSLTANMLAGAFAGVAEHSVMYPVDLLKTRMQIVNPSPSAMYSGISNAMVTISRAEGFWSLWRGLSSVVMGAGPAHAVYFASYEATKHALGGNEGESHEHHPLAAAASGAAATISSDALMNPFDVIKQRMQMHGSIYKSVPQCAREVLRTEGIGAFYVSYPTTLCMTVPFTALQFMAYESISKVMNPTGRYDPYTHCFAGGVAGGFAAGLTTPLDVIKTLLQTRGNARDVELKNVSGLLHAAKIIHQREGYRGYFRGLKPRIITTMPSTAICWSAYEMAKAFFIRRSTNSSTAI</sequence>
<evidence type="ECO:0000256" key="10">
    <source>
        <dbReference type="ARBA" id="ARBA00022917"/>
    </source>
</evidence>
<dbReference type="SUPFAM" id="SSF103506">
    <property type="entry name" value="Mitochondrial carrier"/>
    <property type="match status" value="1"/>
</dbReference>
<dbReference type="eggNOG" id="KOG0760">
    <property type="taxonomic scope" value="Eukaryota"/>
</dbReference>
<dbReference type="Gene3D" id="2.40.50.140">
    <property type="entry name" value="Nucleic acid-binding proteins"/>
    <property type="match status" value="1"/>
</dbReference>
<keyword evidence="10" id="KW-0648">Protein biosynthesis</keyword>
<dbReference type="eggNOG" id="KOG0554">
    <property type="taxonomic scope" value="Eukaryota"/>
</dbReference>
<dbReference type="GO" id="GO:0006421">
    <property type="term" value="P:asparaginyl-tRNA aminoacylation"/>
    <property type="evidence" value="ECO:0007669"/>
    <property type="project" value="InterPro"/>
</dbReference>
<dbReference type="InterPro" id="IPR045864">
    <property type="entry name" value="aa-tRNA-synth_II/BPL/LPL"/>
</dbReference>